<dbReference type="PANTHER" id="PTHR34389">
    <property type="entry name" value="L-RHAMNOSE MUTAROTASE"/>
    <property type="match status" value="1"/>
</dbReference>
<evidence type="ECO:0000256" key="2">
    <source>
        <dbReference type="ARBA" id="ARBA00023235"/>
    </source>
</evidence>
<evidence type="ECO:0000313" key="7">
    <source>
        <dbReference type="EMBL" id="EXU76927.1"/>
    </source>
</evidence>
<dbReference type="Pfam" id="PF05336">
    <property type="entry name" value="rhaM"/>
    <property type="match status" value="1"/>
</dbReference>
<keyword evidence="1 5" id="KW-0963">Cytoplasm</keyword>
<dbReference type="EMBL" id="JFHN01000020">
    <property type="protein sequence ID" value="EXU76927.1"/>
    <property type="molecule type" value="Genomic_DNA"/>
</dbReference>
<comment type="subunit">
    <text evidence="5">Homodimer.</text>
</comment>
<dbReference type="GO" id="GO:0019301">
    <property type="term" value="P:rhamnose catabolic process"/>
    <property type="evidence" value="ECO:0007669"/>
    <property type="project" value="UniProtKB-UniRule"/>
</dbReference>
<keyword evidence="8" id="KW-1185">Reference proteome</keyword>
<dbReference type="PANTHER" id="PTHR34389:SF2">
    <property type="entry name" value="L-RHAMNOSE MUTAROTASE"/>
    <property type="match status" value="1"/>
</dbReference>
<reference evidence="7 8" key="1">
    <citation type="submission" date="2014-02" db="EMBL/GenBank/DDBJ databases">
        <title>Draft genome of Erwinia mallotivora strain BT-MARDI, a papaya dieback pathogen.</title>
        <authorList>
            <person name="Redzuan R."/>
            <person name="Abu Bakar N."/>
            <person name="Badrun R."/>
            <person name="Mohd Raih M.F."/>
            <person name="Rozano L."/>
            <person name="Mat Amin N."/>
        </authorList>
    </citation>
    <scope>NUCLEOTIDE SEQUENCE [LARGE SCALE GENOMIC DNA]</scope>
    <source>
        <strain evidence="7 8">BT-MARDI</strain>
    </source>
</reference>
<feature type="binding site" evidence="5">
    <location>
        <position position="18"/>
    </location>
    <ligand>
        <name>substrate</name>
    </ligand>
</feature>
<keyword evidence="3 5" id="KW-0119">Carbohydrate metabolism</keyword>
<comment type="caution">
    <text evidence="7">The sequence shown here is derived from an EMBL/GenBank/DDBJ whole genome shotgun (WGS) entry which is preliminary data.</text>
</comment>
<comment type="subcellular location">
    <subcellularLocation>
        <location evidence="5">Cytoplasm</location>
    </subcellularLocation>
</comment>
<feature type="binding site" evidence="5">
    <location>
        <position position="41"/>
    </location>
    <ligand>
        <name>substrate</name>
    </ligand>
</feature>
<keyword evidence="2 5" id="KW-0413">Isomerase</keyword>
<dbReference type="Proteomes" id="UP000019918">
    <property type="component" value="Unassembled WGS sequence"/>
</dbReference>
<name>A0A014Q168_9GAMM</name>
<dbReference type="STRING" id="69222.BG55_02715"/>
<dbReference type="UniPathway" id="UPA00125"/>
<dbReference type="PATRIC" id="fig|69222.5.peg.571"/>
<dbReference type="SUPFAM" id="SSF54909">
    <property type="entry name" value="Dimeric alpha+beta barrel"/>
    <property type="match status" value="1"/>
</dbReference>
<dbReference type="GO" id="GO:0005737">
    <property type="term" value="C:cytoplasm"/>
    <property type="evidence" value="ECO:0007669"/>
    <property type="project" value="UniProtKB-SubCell"/>
</dbReference>
<keyword evidence="4 5" id="KW-0684">Rhamnose metabolism</keyword>
<feature type="active site" description="Proton donor" evidence="5">
    <location>
        <position position="22"/>
    </location>
</feature>
<dbReference type="GO" id="GO:0062192">
    <property type="term" value="F:L-rhamnose mutarotase activity"/>
    <property type="evidence" value="ECO:0007669"/>
    <property type="project" value="UniProtKB-UniRule"/>
</dbReference>
<sequence length="104" mass="12248">MLRKAFVMQIHADRHQEYQRRHNPIWPELAGTLKQHGAHHYSIFLDASRNLLFGVVDIESEERWNAVAQTEVCQRWWRSMCELMPSNADCSPVSTELCSVFYLE</sequence>
<evidence type="ECO:0000313" key="8">
    <source>
        <dbReference type="Proteomes" id="UP000019918"/>
    </source>
</evidence>
<dbReference type="HAMAP" id="MF_01663">
    <property type="entry name" value="L_rham_rotase"/>
    <property type="match status" value="1"/>
</dbReference>
<dbReference type="InterPro" id="IPR013448">
    <property type="entry name" value="L-rhamnose_mutarotase"/>
</dbReference>
<evidence type="ECO:0000256" key="1">
    <source>
        <dbReference type="ARBA" id="ARBA00022490"/>
    </source>
</evidence>
<evidence type="ECO:0000256" key="3">
    <source>
        <dbReference type="ARBA" id="ARBA00023277"/>
    </source>
</evidence>
<feature type="binding site" evidence="5">
    <location>
        <begin position="76"/>
        <end position="77"/>
    </location>
    <ligand>
        <name>substrate</name>
    </ligand>
</feature>
<comment type="catalytic activity">
    <reaction evidence="5">
        <text>alpha-L-rhamnose = beta-L-rhamnose</text>
        <dbReference type="Rhea" id="RHEA:25584"/>
        <dbReference type="ChEBI" id="CHEBI:27586"/>
        <dbReference type="ChEBI" id="CHEBI:27907"/>
        <dbReference type="EC" id="5.1.3.32"/>
    </reaction>
</comment>
<gene>
    <name evidence="5" type="primary">rhaM</name>
    <name evidence="7" type="ORF">BG55_02715</name>
</gene>
<dbReference type="InterPro" id="IPR011008">
    <property type="entry name" value="Dimeric_a/b-barrel"/>
</dbReference>
<protein>
    <recommendedName>
        <fullName evidence="5 6">L-rhamnose mutarotase</fullName>
        <ecNumber evidence="5 6">5.1.3.32</ecNumber>
    </recommendedName>
    <alternativeName>
        <fullName evidence="5">Rhamnose 1-epimerase</fullName>
    </alternativeName>
    <alternativeName>
        <fullName evidence="5">Type-3 mutarotase</fullName>
    </alternativeName>
</protein>
<organism evidence="7 8">
    <name type="scientific">Erwinia mallotivora</name>
    <dbReference type="NCBI Taxonomy" id="69222"/>
    <lineage>
        <taxon>Bacteria</taxon>
        <taxon>Pseudomonadati</taxon>
        <taxon>Pseudomonadota</taxon>
        <taxon>Gammaproteobacteria</taxon>
        <taxon>Enterobacterales</taxon>
        <taxon>Erwiniaceae</taxon>
        <taxon>Erwinia</taxon>
    </lineage>
</organism>
<dbReference type="NCBIfam" id="TIGR02625">
    <property type="entry name" value="YiiL_rotase"/>
    <property type="match status" value="1"/>
</dbReference>
<evidence type="ECO:0000256" key="4">
    <source>
        <dbReference type="ARBA" id="ARBA00023308"/>
    </source>
</evidence>
<evidence type="ECO:0000256" key="5">
    <source>
        <dbReference type="HAMAP-Rule" id="MF_01663"/>
    </source>
</evidence>
<dbReference type="Gene3D" id="3.30.70.100">
    <property type="match status" value="1"/>
</dbReference>
<comment type="similarity">
    <text evidence="5">Belongs to the rhamnose mutarotase family.</text>
</comment>
<accession>A0A014Q168</accession>
<dbReference type="EC" id="5.1.3.32" evidence="5 6"/>
<comment type="pathway">
    <text evidence="5">Carbohydrate metabolism; L-rhamnose metabolism.</text>
</comment>
<evidence type="ECO:0000256" key="6">
    <source>
        <dbReference type="NCBIfam" id="TIGR02625"/>
    </source>
</evidence>
<dbReference type="OrthoDB" id="9799608at2"/>
<dbReference type="AlphaFoldDB" id="A0A014Q168"/>
<dbReference type="RefSeq" id="WP_034934069.1">
    <property type="nucleotide sequence ID" value="NZ_JFHN01000020.1"/>
</dbReference>
<comment type="function">
    <text evidence="5">Involved in the anomeric conversion of L-rhamnose.</text>
</comment>
<dbReference type="InterPro" id="IPR008000">
    <property type="entry name" value="Rham/fucose_mutarotase"/>
</dbReference>
<proteinExistence type="inferred from homology"/>